<dbReference type="PROSITE" id="PS51257">
    <property type="entry name" value="PROKAR_LIPOPROTEIN"/>
    <property type="match status" value="1"/>
</dbReference>
<proteinExistence type="inferred from homology"/>
<evidence type="ECO:0000256" key="14">
    <source>
        <dbReference type="SAM" id="Phobius"/>
    </source>
</evidence>
<comment type="similarity">
    <text evidence="2">Belongs to the Tymovirales TGBp3 protein family.</text>
</comment>
<organism evidence="15">
    <name type="scientific">Okra mild mottle virus</name>
    <dbReference type="NCBI Taxonomy" id="3161050"/>
    <lineage>
        <taxon>Viruses</taxon>
        <taxon>Riboviria</taxon>
        <taxon>Orthornavirae</taxon>
        <taxon>Kitrinoviricota</taxon>
        <taxon>Alsuviricetes</taxon>
        <taxon>Tymovirales</taxon>
        <taxon>Betaflexiviridae</taxon>
        <taxon>Quinvirinae</taxon>
        <taxon>Carlavirus</taxon>
    </lineage>
</organism>
<feature type="transmembrane region" description="Helical" evidence="14">
    <location>
        <begin position="9"/>
        <end position="29"/>
    </location>
</feature>
<gene>
    <name evidence="15" type="primary">ORF4</name>
</gene>
<evidence type="ECO:0000256" key="7">
    <source>
        <dbReference type="ARBA" id="ARBA00022989"/>
    </source>
</evidence>
<comment type="subcellular location">
    <subcellularLocation>
        <location evidence="1">Host endoplasmic reticulum membrane</location>
    </subcellularLocation>
</comment>
<evidence type="ECO:0000256" key="4">
    <source>
        <dbReference type="ARBA" id="ARBA00022448"/>
    </source>
</evidence>
<evidence type="ECO:0000256" key="1">
    <source>
        <dbReference type="ARBA" id="ARBA00004625"/>
    </source>
</evidence>
<name>A0AAU7LL51_9VIRU</name>
<dbReference type="InterPro" id="IPR003411">
    <property type="entry name" value="TGBp3"/>
</dbReference>
<evidence type="ECO:0000256" key="5">
    <source>
        <dbReference type="ARBA" id="ARBA00022692"/>
    </source>
</evidence>
<accession>A0AAU7LL51</accession>
<protein>
    <recommendedName>
        <fullName evidence="3">Movement protein TGBp3</fullName>
    </recommendedName>
    <alternativeName>
        <fullName evidence="12">7 kDa protein</fullName>
    </alternativeName>
    <alternativeName>
        <fullName evidence="13">Triple gene block 3 protein</fullName>
    </alternativeName>
</protein>
<evidence type="ECO:0000256" key="11">
    <source>
        <dbReference type="ARBA" id="ARBA00025270"/>
    </source>
</evidence>
<keyword evidence="5 14" id="KW-0812">Transmembrane</keyword>
<dbReference type="GO" id="GO:0044167">
    <property type="term" value="C:host cell endoplasmic reticulum membrane"/>
    <property type="evidence" value="ECO:0007669"/>
    <property type="project" value="UniProtKB-SubCell"/>
</dbReference>
<dbReference type="GO" id="GO:0046740">
    <property type="term" value="P:transport of virus in host, cell to cell"/>
    <property type="evidence" value="ECO:0007669"/>
    <property type="project" value="UniProtKB-KW"/>
</dbReference>
<reference evidence="15" key="1">
    <citation type="submission" date="2024-05" db="EMBL/GenBank/DDBJ databases">
        <authorList>
            <person name="Lahuf A.A."/>
            <person name="Xu Z."/>
            <person name="Al-Helu M.H."/>
            <person name="Li J.-M."/>
        </authorList>
    </citation>
    <scope>NUCLEOTIDE SEQUENCE</scope>
    <source>
        <strain evidence="15">Okra/Iraq-1</strain>
    </source>
</reference>
<keyword evidence="9 14" id="KW-0472">Membrane</keyword>
<keyword evidence="7 14" id="KW-1133">Transmembrane helix</keyword>
<evidence type="ECO:0000256" key="12">
    <source>
        <dbReference type="ARBA" id="ARBA00030266"/>
    </source>
</evidence>
<evidence type="ECO:0000256" key="10">
    <source>
        <dbReference type="ARBA" id="ARBA00023184"/>
    </source>
</evidence>
<evidence type="ECO:0000256" key="8">
    <source>
        <dbReference type="ARBA" id="ARBA00023031"/>
    </source>
</evidence>
<evidence type="ECO:0000256" key="3">
    <source>
        <dbReference type="ARBA" id="ARBA00013812"/>
    </source>
</evidence>
<keyword evidence="8" id="KW-0916">Viral movement protein</keyword>
<evidence type="ECO:0000256" key="2">
    <source>
        <dbReference type="ARBA" id="ARBA00010355"/>
    </source>
</evidence>
<evidence type="ECO:0000313" key="15">
    <source>
        <dbReference type="EMBL" id="XBP65103.1"/>
    </source>
</evidence>
<evidence type="ECO:0000256" key="13">
    <source>
        <dbReference type="ARBA" id="ARBA00033148"/>
    </source>
</evidence>
<keyword evidence="4" id="KW-0813">Transport</keyword>
<sequence length="69" mass="7544">MFAAKITDLALAVSVVLLFLLILGVYNYLSSSCVLYLTGESFSISNCPINSDLADLVREQRELLSCGLR</sequence>
<dbReference type="Pfam" id="PF02495">
    <property type="entry name" value="TGBp3"/>
    <property type="match status" value="1"/>
</dbReference>
<evidence type="ECO:0000256" key="6">
    <source>
        <dbReference type="ARBA" id="ARBA00022870"/>
    </source>
</evidence>
<evidence type="ECO:0000256" key="9">
    <source>
        <dbReference type="ARBA" id="ARBA00023136"/>
    </source>
</evidence>
<keyword evidence="6" id="KW-1043">Host membrane</keyword>
<comment type="function">
    <text evidence="11">Plays a role in viral cell-to-cell propagation, by facilitating genome transport to neighboring plant cells through plasmosdesmata. May induce the formation of granular vesicles derived from the Endoplasmic reticulum, which align on actin filaments.</text>
</comment>
<keyword evidence="10" id="KW-1038">Host endoplasmic reticulum</keyword>
<dbReference type="EMBL" id="PP889574">
    <property type="protein sequence ID" value="XBP65103.1"/>
    <property type="molecule type" value="Genomic_RNA"/>
</dbReference>